<organism evidence="1 2">
    <name type="scientific">Peribacillus simplex NBRC 15720 = DSM 1321</name>
    <dbReference type="NCBI Taxonomy" id="1349754"/>
    <lineage>
        <taxon>Bacteria</taxon>
        <taxon>Bacillati</taxon>
        <taxon>Bacillota</taxon>
        <taxon>Bacilli</taxon>
        <taxon>Bacillales</taxon>
        <taxon>Bacillaceae</taxon>
        <taxon>Peribacillus</taxon>
    </lineage>
</organism>
<evidence type="ECO:0000313" key="2">
    <source>
        <dbReference type="Proteomes" id="UP000214618"/>
    </source>
</evidence>
<reference evidence="1 2" key="1">
    <citation type="submission" date="2016-10" db="EMBL/GenBank/DDBJ databases">
        <title>The whole genome sequencing and assembly of Bacillus simplex DSM 1321 strain.</title>
        <authorList>
            <person name="Park M.-K."/>
            <person name="Lee Y.-J."/>
            <person name="Yi H."/>
            <person name="Bahn Y.-S."/>
            <person name="Kim J.F."/>
            <person name="Lee D.-W."/>
        </authorList>
    </citation>
    <scope>NUCLEOTIDE SEQUENCE [LARGE SCALE GENOMIC DNA]</scope>
    <source>
        <strain evidence="1 2">DSM 1321</strain>
    </source>
</reference>
<sequence length="83" mass="10021">MNGRKSAPAENNRNIFQRKIEANYLFLEFVDKRSSGMVLPRTMFFKRRTWLTFNFHFFYLDVTPNILKKFATLLPNNWLAETR</sequence>
<name>A0A223EE78_9BACI</name>
<protein>
    <submittedName>
        <fullName evidence="1">Uncharacterized protein</fullName>
    </submittedName>
</protein>
<gene>
    <name evidence="1" type="ORF">BS1321_05990</name>
</gene>
<dbReference type="AlphaFoldDB" id="A0A223EE78"/>
<accession>A0A223EE78</accession>
<dbReference type="Proteomes" id="UP000214618">
    <property type="component" value="Chromosome"/>
</dbReference>
<dbReference type="EMBL" id="CP017704">
    <property type="protein sequence ID" value="ASS93557.1"/>
    <property type="molecule type" value="Genomic_DNA"/>
</dbReference>
<evidence type="ECO:0000313" key="1">
    <source>
        <dbReference type="EMBL" id="ASS93557.1"/>
    </source>
</evidence>
<proteinExistence type="predicted"/>